<dbReference type="AlphaFoldDB" id="A0A2N4UGD4"/>
<dbReference type="Pfam" id="PF01757">
    <property type="entry name" value="Acyl_transf_3"/>
    <property type="match status" value="1"/>
</dbReference>
<dbReference type="PANTHER" id="PTHR40074">
    <property type="entry name" value="O-ACETYLTRANSFERASE WECH"/>
    <property type="match status" value="1"/>
</dbReference>
<keyword evidence="10" id="KW-1185">Reference proteome</keyword>
<evidence type="ECO:0000313" key="9">
    <source>
        <dbReference type="EMBL" id="PLC54079.1"/>
    </source>
</evidence>
<feature type="transmembrane region" description="Helical" evidence="7">
    <location>
        <begin position="141"/>
        <end position="162"/>
    </location>
</feature>
<keyword evidence="5 7" id="KW-1133">Transmembrane helix</keyword>
<keyword evidence="4 7" id="KW-0812">Transmembrane</keyword>
<organism evidence="9 10">
    <name type="scientific">Pollutimonas nitritireducens</name>
    <dbReference type="NCBI Taxonomy" id="2045209"/>
    <lineage>
        <taxon>Bacteria</taxon>
        <taxon>Pseudomonadati</taxon>
        <taxon>Pseudomonadota</taxon>
        <taxon>Betaproteobacteria</taxon>
        <taxon>Burkholderiales</taxon>
        <taxon>Alcaligenaceae</taxon>
        <taxon>Pollutimonas</taxon>
    </lineage>
</organism>
<feature type="transmembrane region" description="Helical" evidence="7">
    <location>
        <begin position="337"/>
        <end position="356"/>
    </location>
</feature>
<proteinExistence type="inferred from homology"/>
<evidence type="ECO:0000256" key="3">
    <source>
        <dbReference type="ARBA" id="ARBA00022475"/>
    </source>
</evidence>
<feature type="domain" description="Acyltransferase 3" evidence="8">
    <location>
        <begin position="32"/>
        <end position="353"/>
    </location>
</feature>
<comment type="caution">
    <text evidence="9">The sequence shown here is derived from an EMBL/GenBank/DDBJ whole genome shotgun (WGS) entry which is preliminary data.</text>
</comment>
<reference evidence="9 10" key="1">
    <citation type="submission" date="2017-10" db="EMBL/GenBank/DDBJ databases">
        <title>Two draft genome sequences of Pusillimonas sp. strains isolated from a nitrate- and radionuclide-contaminated groundwater in Russia.</title>
        <authorList>
            <person name="Grouzdev D.S."/>
            <person name="Tourova T.P."/>
            <person name="Goeva M.A."/>
            <person name="Babich T.L."/>
            <person name="Sokolova D.S."/>
            <person name="Abdullin R."/>
            <person name="Poltaraus A.B."/>
            <person name="Toshchakov S.V."/>
            <person name="Nazina T.N."/>
        </authorList>
    </citation>
    <scope>NUCLEOTIDE SEQUENCE [LARGE SCALE GENOMIC DNA]</scope>
    <source>
        <strain evidence="9 10">JR1/69-2-13</strain>
    </source>
</reference>
<comment type="similarity">
    <text evidence="2">Belongs to the acyltransferase 3 family.</text>
</comment>
<dbReference type="PANTHER" id="PTHR40074:SF2">
    <property type="entry name" value="O-ACETYLTRANSFERASE WECH"/>
    <property type="match status" value="1"/>
</dbReference>
<gene>
    <name evidence="9" type="ORF">CR155_08095</name>
</gene>
<feature type="transmembrane region" description="Helical" evidence="7">
    <location>
        <begin position="174"/>
        <end position="195"/>
    </location>
</feature>
<keyword evidence="6 7" id="KW-0472">Membrane</keyword>
<evidence type="ECO:0000256" key="7">
    <source>
        <dbReference type="SAM" id="Phobius"/>
    </source>
</evidence>
<feature type="transmembrane region" description="Helical" evidence="7">
    <location>
        <begin position="201"/>
        <end position="222"/>
    </location>
</feature>
<comment type="subcellular location">
    <subcellularLocation>
        <location evidence="1">Cell membrane</location>
        <topology evidence="1">Multi-pass membrane protein</topology>
    </subcellularLocation>
</comment>
<accession>A0A2N4UGD4</accession>
<feature type="transmembrane region" description="Helical" evidence="7">
    <location>
        <begin position="267"/>
        <end position="287"/>
    </location>
</feature>
<evidence type="ECO:0000313" key="10">
    <source>
        <dbReference type="Proteomes" id="UP000234328"/>
    </source>
</evidence>
<sequence>MLLLNAAPAGDPQAPFCSEQEPGMTKSSFSTGMDTARVGACFMVIVLHVAAVNFSIFDDQWWASNFYDSLTRSCVPVFLMISGVLLLNRHEDIPVFFTKRFARILPPLLFWSLFYMTWNAWQGRGYGAWTQWVKAVASGPVVFHLWYLYAILGIYLFVPLLRRIWSSSQTSDKRAFLLLWMLVSGWPIVGAGFGLDRDFSLLSSATPVIGLMGYLFLGAYVYEVYQNKLSKVQYWWASAGLFVVFSVLTMVATFVYSTHVKAPDALFYDYLSPLVMAASVCIFNVLYGLGSALRPYAAALNRISACTLGIYCIHIFVMDRFEAMTGLLGSGESSWWSIPFMATLVFGVSLSIIMVLRRFRPFLHVT</sequence>
<protein>
    <recommendedName>
        <fullName evidence="8">Acyltransferase 3 domain-containing protein</fullName>
    </recommendedName>
</protein>
<evidence type="ECO:0000259" key="8">
    <source>
        <dbReference type="Pfam" id="PF01757"/>
    </source>
</evidence>
<name>A0A2N4UGD4_9BURK</name>
<dbReference type="GO" id="GO:0009246">
    <property type="term" value="P:enterobacterial common antigen biosynthetic process"/>
    <property type="evidence" value="ECO:0007669"/>
    <property type="project" value="TreeGrafter"/>
</dbReference>
<dbReference type="InterPro" id="IPR002656">
    <property type="entry name" value="Acyl_transf_3_dom"/>
</dbReference>
<dbReference type="Proteomes" id="UP000234328">
    <property type="component" value="Unassembled WGS sequence"/>
</dbReference>
<feature type="transmembrane region" description="Helical" evidence="7">
    <location>
        <begin position="234"/>
        <end position="255"/>
    </location>
</feature>
<keyword evidence="3" id="KW-1003">Cell membrane</keyword>
<dbReference type="EMBL" id="PDNV01000005">
    <property type="protein sequence ID" value="PLC54079.1"/>
    <property type="molecule type" value="Genomic_DNA"/>
</dbReference>
<evidence type="ECO:0000256" key="2">
    <source>
        <dbReference type="ARBA" id="ARBA00007400"/>
    </source>
</evidence>
<evidence type="ECO:0000256" key="6">
    <source>
        <dbReference type="ARBA" id="ARBA00023136"/>
    </source>
</evidence>
<feature type="transmembrane region" description="Helical" evidence="7">
    <location>
        <begin position="69"/>
        <end position="88"/>
    </location>
</feature>
<dbReference type="GO" id="GO:0005886">
    <property type="term" value="C:plasma membrane"/>
    <property type="evidence" value="ECO:0007669"/>
    <property type="project" value="UniProtKB-SubCell"/>
</dbReference>
<evidence type="ECO:0000256" key="4">
    <source>
        <dbReference type="ARBA" id="ARBA00022692"/>
    </source>
</evidence>
<evidence type="ECO:0000256" key="1">
    <source>
        <dbReference type="ARBA" id="ARBA00004651"/>
    </source>
</evidence>
<feature type="transmembrane region" description="Helical" evidence="7">
    <location>
        <begin position="36"/>
        <end position="57"/>
    </location>
</feature>
<feature type="transmembrane region" description="Helical" evidence="7">
    <location>
        <begin position="299"/>
        <end position="317"/>
    </location>
</feature>
<dbReference type="GO" id="GO:0016413">
    <property type="term" value="F:O-acetyltransferase activity"/>
    <property type="evidence" value="ECO:0007669"/>
    <property type="project" value="TreeGrafter"/>
</dbReference>
<evidence type="ECO:0000256" key="5">
    <source>
        <dbReference type="ARBA" id="ARBA00022989"/>
    </source>
</evidence>
<feature type="transmembrane region" description="Helical" evidence="7">
    <location>
        <begin position="100"/>
        <end position="121"/>
    </location>
</feature>